<dbReference type="AlphaFoldDB" id="A0AAU2V6S8"/>
<accession>A0AAU2V6S8</accession>
<sequence>MRVEDVLALAERGWHVFPLRADDKRPAVKDWPNLATTDPGRITRAWGPGGPFERSGAGIACGPSRLVVVDLDTAKGEAPPEAWALPGIADGRDVLAALYERQGDTFPFGTAPLVLTGSGGLHVYYRATESRRVGNSAGRVAWRVDVRADGGYVVAPPSTATGRPYRWAGDSFSMEPAELPAWLTDLAAPVTSPTAPQDRTSLSHRWSDARGYGMAALQQEVERVERARPGTRNDTLHRAAFSLGTLAGSGQLASHAVELALMEAATDIGLSPAEASRTITSGLTAGMQRPRKAAS</sequence>
<protein>
    <submittedName>
        <fullName evidence="2">Bifunctional DNA primase/polymerase</fullName>
    </submittedName>
</protein>
<dbReference type="SUPFAM" id="SSF56747">
    <property type="entry name" value="Prim-pol domain"/>
    <property type="match status" value="1"/>
</dbReference>
<feature type="domain" description="DNA primase/polymerase bifunctional N-terminal" evidence="1">
    <location>
        <begin position="6"/>
        <end position="183"/>
    </location>
</feature>
<gene>
    <name evidence="2" type="ORF">OG549_21420</name>
</gene>
<evidence type="ECO:0000259" key="1">
    <source>
        <dbReference type="SMART" id="SM00943"/>
    </source>
</evidence>
<dbReference type="InterPro" id="IPR015330">
    <property type="entry name" value="DNA_primase/pol_bifunc_N"/>
</dbReference>
<dbReference type="CDD" id="cd04859">
    <property type="entry name" value="Prim_Pol"/>
    <property type="match status" value="1"/>
</dbReference>
<evidence type="ECO:0000313" key="2">
    <source>
        <dbReference type="EMBL" id="WTW63008.1"/>
    </source>
</evidence>
<reference evidence="2" key="1">
    <citation type="submission" date="2022-10" db="EMBL/GenBank/DDBJ databases">
        <title>The complete genomes of actinobacterial strains from the NBC collection.</title>
        <authorList>
            <person name="Joergensen T.S."/>
            <person name="Alvarez Arevalo M."/>
            <person name="Sterndorff E.B."/>
            <person name="Faurdal D."/>
            <person name="Vuksanovic O."/>
            <person name="Mourched A.-S."/>
            <person name="Charusanti P."/>
            <person name="Shaw S."/>
            <person name="Blin K."/>
            <person name="Weber T."/>
        </authorList>
    </citation>
    <scope>NUCLEOTIDE SEQUENCE</scope>
    <source>
        <strain evidence="2">NBC_00003</strain>
    </source>
</reference>
<dbReference type="EMBL" id="CP108318">
    <property type="protein sequence ID" value="WTW63008.1"/>
    <property type="molecule type" value="Genomic_DNA"/>
</dbReference>
<dbReference type="SMART" id="SM00943">
    <property type="entry name" value="Prim-Pol"/>
    <property type="match status" value="1"/>
</dbReference>
<proteinExistence type="predicted"/>
<name>A0AAU2V6S8_9ACTN</name>
<organism evidence="2">
    <name type="scientific">Streptomyces sp. NBC_00003</name>
    <dbReference type="NCBI Taxonomy" id="2903608"/>
    <lineage>
        <taxon>Bacteria</taxon>
        <taxon>Bacillati</taxon>
        <taxon>Actinomycetota</taxon>
        <taxon>Actinomycetes</taxon>
        <taxon>Kitasatosporales</taxon>
        <taxon>Streptomycetaceae</taxon>
        <taxon>Streptomyces</taxon>
    </lineage>
</organism>
<dbReference type="Pfam" id="PF09250">
    <property type="entry name" value="Prim-Pol"/>
    <property type="match status" value="1"/>
</dbReference>